<dbReference type="AlphaFoldDB" id="A0A6J3Q6J2"/>
<gene>
    <name evidence="2" type="primary">LOC117308496</name>
</gene>
<reference evidence="2" key="1">
    <citation type="submission" date="2025-08" db="UniProtKB">
        <authorList>
            <consortium name="RefSeq"/>
        </authorList>
    </citation>
    <scope>IDENTIFICATION</scope>
    <source>
        <tissue evidence="2">Spleen</tissue>
    </source>
</reference>
<keyword evidence="1" id="KW-1185">Reference proteome</keyword>
<proteinExistence type="predicted"/>
<sequence length="201" mass="22132">MPGVERFLLGFLMEHSYENKKTSPDITSLSSKCPLVIRRHDLVGSQEERMKEQERRQRAMCLNVSAESRPEGCCHGLPLGELSSFYPPEPRCPAGGAETQLQDRCWLMAARDVVLTQSLPEALVLCLLLPRRRTEAPEALAKGCLFAFPRPVSYHHTNLEYGAPCQPPGEPPGGQGHDLHLCNPCIFAGGPAAFRSSPSLL</sequence>
<name>A0A6J3Q6J2_TURTR</name>
<evidence type="ECO:0000313" key="2">
    <source>
        <dbReference type="RefSeq" id="XP_033697874.1"/>
    </source>
</evidence>
<protein>
    <submittedName>
        <fullName evidence="2">Uncharacterized protein LOC117308496</fullName>
    </submittedName>
</protein>
<dbReference type="RefSeq" id="XP_033697874.1">
    <property type="nucleotide sequence ID" value="XM_033841983.1"/>
</dbReference>
<dbReference type="InParanoid" id="A0A6J3Q6J2"/>
<dbReference type="Proteomes" id="UP000245320">
    <property type="component" value="Chromosome 16"/>
</dbReference>
<evidence type="ECO:0000313" key="1">
    <source>
        <dbReference type="Proteomes" id="UP000245320"/>
    </source>
</evidence>
<accession>A0A6J3Q6J2</accession>
<organism evidence="1 2">
    <name type="scientific">Tursiops truncatus</name>
    <name type="common">Atlantic bottle-nosed dolphin</name>
    <name type="synonym">Delphinus truncatus</name>
    <dbReference type="NCBI Taxonomy" id="9739"/>
    <lineage>
        <taxon>Eukaryota</taxon>
        <taxon>Metazoa</taxon>
        <taxon>Chordata</taxon>
        <taxon>Craniata</taxon>
        <taxon>Vertebrata</taxon>
        <taxon>Euteleostomi</taxon>
        <taxon>Mammalia</taxon>
        <taxon>Eutheria</taxon>
        <taxon>Laurasiatheria</taxon>
        <taxon>Artiodactyla</taxon>
        <taxon>Whippomorpha</taxon>
        <taxon>Cetacea</taxon>
        <taxon>Odontoceti</taxon>
        <taxon>Delphinidae</taxon>
        <taxon>Tursiops</taxon>
    </lineage>
</organism>